<dbReference type="InterPro" id="IPR011006">
    <property type="entry name" value="CheY-like_superfamily"/>
</dbReference>
<dbReference type="InterPro" id="IPR013656">
    <property type="entry name" value="PAS_4"/>
</dbReference>
<feature type="domain" description="PAC" evidence="18">
    <location>
        <begin position="972"/>
        <end position="1024"/>
    </location>
</feature>
<evidence type="ECO:0000256" key="2">
    <source>
        <dbReference type="ARBA" id="ARBA00004651"/>
    </source>
</evidence>
<feature type="domain" description="Response regulatory" evidence="16">
    <location>
        <begin position="1427"/>
        <end position="1545"/>
    </location>
</feature>
<dbReference type="Pfam" id="PF08448">
    <property type="entry name" value="PAS_4"/>
    <property type="match status" value="1"/>
</dbReference>
<dbReference type="PANTHER" id="PTHR45339:SF1">
    <property type="entry name" value="HYBRID SIGNAL TRANSDUCTION HISTIDINE KINASE J"/>
    <property type="match status" value="1"/>
</dbReference>
<feature type="domain" description="HPt" evidence="20">
    <location>
        <begin position="1584"/>
        <end position="1682"/>
    </location>
</feature>
<evidence type="ECO:0000256" key="12">
    <source>
        <dbReference type="PROSITE-ProRule" id="PRU00110"/>
    </source>
</evidence>
<dbReference type="SUPFAM" id="SSF52172">
    <property type="entry name" value="CheY-like"/>
    <property type="match status" value="2"/>
</dbReference>
<dbReference type="PROSITE" id="PS50113">
    <property type="entry name" value="PAC"/>
    <property type="match status" value="4"/>
</dbReference>
<dbReference type="NCBIfam" id="TIGR00229">
    <property type="entry name" value="sensory_box"/>
    <property type="match status" value="5"/>
</dbReference>
<dbReference type="InterPro" id="IPR008207">
    <property type="entry name" value="Sig_transdc_His_kin_Hpt_dom"/>
</dbReference>
<feature type="domain" description="Response regulatory" evidence="16">
    <location>
        <begin position="1281"/>
        <end position="1405"/>
    </location>
</feature>
<dbReference type="SUPFAM" id="SSF55874">
    <property type="entry name" value="ATPase domain of HSP90 chaperone/DNA topoisomerase II/histidine kinase"/>
    <property type="match status" value="1"/>
</dbReference>
<evidence type="ECO:0000259" key="17">
    <source>
        <dbReference type="PROSITE" id="PS50112"/>
    </source>
</evidence>
<dbReference type="CDD" id="cd17546">
    <property type="entry name" value="REC_hyHK_CKI1_RcsC-like"/>
    <property type="match status" value="2"/>
</dbReference>
<evidence type="ECO:0000256" key="9">
    <source>
        <dbReference type="ARBA" id="ARBA00022989"/>
    </source>
</evidence>
<dbReference type="PROSITE" id="PS50112">
    <property type="entry name" value="PAS"/>
    <property type="match status" value="3"/>
</dbReference>
<feature type="modified residue" description="Phosphohistidine" evidence="12">
    <location>
        <position position="1623"/>
    </location>
</feature>
<keyword evidence="6 14" id="KW-0812">Transmembrane</keyword>
<feature type="domain" description="PAS" evidence="17">
    <location>
        <begin position="749"/>
        <end position="799"/>
    </location>
</feature>
<dbReference type="PROSITE" id="PS50839">
    <property type="entry name" value="CHASE"/>
    <property type="match status" value="1"/>
</dbReference>
<evidence type="ECO:0000259" key="16">
    <source>
        <dbReference type="PROSITE" id="PS50110"/>
    </source>
</evidence>
<dbReference type="PROSITE" id="PS50109">
    <property type="entry name" value="HIS_KIN"/>
    <property type="match status" value="1"/>
</dbReference>
<gene>
    <name evidence="21" type="ORF">E4188_03630</name>
</gene>
<dbReference type="SUPFAM" id="SSF55785">
    <property type="entry name" value="PYP-like sensor domain (PAS domain)"/>
    <property type="match status" value="5"/>
</dbReference>
<keyword evidence="11 14" id="KW-0472">Membrane</keyword>
<evidence type="ECO:0000256" key="10">
    <source>
        <dbReference type="ARBA" id="ARBA00023012"/>
    </source>
</evidence>
<dbReference type="Gene3D" id="3.30.565.10">
    <property type="entry name" value="Histidine kinase-like ATPase, C-terminal domain"/>
    <property type="match status" value="1"/>
</dbReference>
<evidence type="ECO:0000256" key="7">
    <source>
        <dbReference type="ARBA" id="ARBA00022741"/>
    </source>
</evidence>
<dbReference type="InterPro" id="IPR001789">
    <property type="entry name" value="Sig_transdc_resp-reg_receiver"/>
</dbReference>
<evidence type="ECO:0000256" key="4">
    <source>
        <dbReference type="ARBA" id="ARBA00022475"/>
    </source>
</evidence>
<dbReference type="SMART" id="SM00388">
    <property type="entry name" value="HisKA"/>
    <property type="match status" value="1"/>
</dbReference>
<protein>
    <recommendedName>
        <fullName evidence="3">histidine kinase</fullName>
        <ecNumber evidence="3">2.7.13.3</ecNumber>
    </recommendedName>
</protein>
<evidence type="ECO:0000259" key="19">
    <source>
        <dbReference type="PROSITE" id="PS50839"/>
    </source>
</evidence>
<accession>A0ABX6NQU3</accession>
<dbReference type="Gene3D" id="3.30.450.350">
    <property type="entry name" value="CHASE domain"/>
    <property type="match status" value="1"/>
</dbReference>
<feature type="domain" description="PAC" evidence="18">
    <location>
        <begin position="842"/>
        <end position="894"/>
    </location>
</feature>
<dbReference type="Gene3D" id="3.40.50.2300">
    <property type="match status" value="2"/>
</dbReference>
<dbReference type="Pfam" id="PF03924">
    <property type="entry name" value="CHASE"/>
    <property type="match status" value="1"/>
</dbReference>
<dbReference type="EMBL" id="CP038448">
    <property type="protein sequence ID" value="QJT37750.1"/>
    <property type="molecule type" value="Genomic_DNA"/>
</dbReference>
<dbReference type="InterPro" id="IPR035965">
    <property type="entry name" value="PAS-like_dom_sf"/>
</dbReference>
<dbReference type="InterPro" id="IPR006189">
    <property type="entry name" value="CHASE_dom"/>
</dbReference>
<evidence type="ECO:0000256" key="13">
    <source>
        <dbReference type="PROSITE-ProRule" id="PRU00169"/>
    </source>
</evidence>
<sequence length="1768" mass="195180">MHMNRLARGKQVMALQQQKLRIHAGRRGILVFLSGLLLTAGLTLQLDRKQEQDRQEAYQNFTTQFADTVEERITHYQYGLRGARGAILVAGEQGISRADFRRYSASRDMKVEFPGARGFGFIRRVPLADEAAFVARARQDDAPGFAIRQLQPHAGERYVIQYLEPQAGNQQAIGLDIASEANRKAAADAAMRSGQVQLTAPITLVQAMKVPSKSFLMLMPIYRDGMARDSEAQRVAATLGWSYAPILMDEVMGAIRINPELTQFTLSDVSDPRKPVVFYASRAAAGAVIGSRSVTKTILGRTWQIEVRFQPAFLAGLHQNNLYAVGLLGVLASLGFTIMVFLWSSRRLRQQQLIDAKARMAAIVESSIDGIIGKTLQGVVISWNRGAEEIFGYRADEALGKTMAQLVVPDDLAYEEEDILARICRGERLDHFTTRRRHKNGQLIDVSVSVSPIIDDSGRIVGASKTVRDISEQVAIERQMKELNAHLEEMVATRTAELDRARRVLRTVLDAVPSMIGYWDKQLVNRVANHAYHTLFGVDPDTLPGMSMVDLLGKDLFAANRPHIDAVLRGDEQTFERAILGPDGKERHSLAHYIPDRIDGEVQGFYVMLHDVTELVEGRQQLAAALRENQVLLQTINEQLLYSVSDPNGVIIEANDQFCLAHGYTREEIIGRDHHLFSSGLHPAAFWQNMWDTVLANKAWHGEICNKGKDGSLLWFDTVIAPCLDSEGQLERFVALRIDVTERRAADEERKRLNVLLGNVLRSASEVSIIATDQDGLITIFNSGAQSMLGYQEDEMVGRCTPAVIHLPDEVNARGEELSRQYGQAIEGFRVFVHVPEFVAPETREWTYVCKDGSWRRVILAVTAMRDEQGVLTGYLGIATDITEQQQARQELELALDQLASAADVAEMGVWKWTLEDNVVQCNPKMFEIYALPEVTKGGVLGFEGWRSRIHPDDVDATMASLQAALDGRGVYDPVFRVVHPDGQIRYVQAGGKVGRDAKGRAVSFVGINQDITIRKQFENSLELARQQAEQANVAKSQFLANMSHEIRTPMNAVLGMLQLVRQTPLDTRQQDYVVKAQSAAQSLLALLNDILDFSKIDAGKLELDIHAFSLEDMLRELAVVLSGNQHHKTVELMFEVDPSLPLEVRGDKLRILQILINLGGNALKFTEAGQVVIHLSALRQDAASVTLQVSVTDTGIGITPEQLSRIFNGFTQAESSTTRRFGGSGLGLVICQRLVALMGSELRVDSEPGRGSCFSFELCLEVENKALSISVVAPDISHCHVLVVDDCEISREILVKTIEMRGWSCDAVESGAKALVKIISALKAGRPYDVVLVDWRMPEMDGVATAKLIKQQFPDVACPVVIMLSAYGRELLGKISEQDRVIFRDILTKPITPQQLIASIARACQPAQRDSLPPVFELPQRLAGVRLLLVEDNALNRQVAGELLTHEGASVVMAEDGLQGVRIATQQPDAFDIIIMDIQMPVMDGLQATREIRAVPVLAALPILAMTANASHADREACLQAGMNDHVGKPIDIDEVVELILKLVQGKAVPAAGTERQPAAASETATAAEVDPLDRLMRRFGQNLNVYRQTLASFSIEACNQLDMLARQREAADVPRMAATFHALKGVAATVGATALAAQAAEWERQSRTEEAAEFCTRFDTEQLAALRELATRSEQLLMQALPEPQPEATVIPDIAATLSRPEWLERLRALLPPLESGNLEALDLLAALPASPPEERETMQEVAALVQSLQFPGAVTIIRRILERET</sequence>
<evidence type="ECO:0000313" key="22">
    <source>
        <dbReference type="Proteomes" id="UP000502657"/>
    </source>
</evidence>
<organism evidence="21 22">
    <name type="scientific">Aeromonas media</name>
    <dbReference type="NCBI Taxonomy" id="651"/>
    <lineage>
        <taxon>Bacteria</taxon>
        <taxon>Pseudomonadati</taxon>
        <taxon>Pseudomonadota</taxon>
        <taxon>Gammaproteobacteria</taxon>
        <taxon>Aeromonadales</taxon>
        <taxon>Aeromonadaceae</taxon>
        <taxon>Aeromonas</taxon>
    </lineage>
</organism>
<dbReference type="CDD" id="cd16922">
    <property type="entry name" value="HATPase_EvgS-ArcB-TorS-like"/>
    <property type="match status" value="1"/>
</dbReference>
<dbReference type="CDD" id="cd00130">
    <property type="entry name" value="PAS"/>
    <property type="match status" value="5"/>
</dbReference>
<keyword evidence="4" id="KW-1003">Cell membrane</keyword>
<feature type="transmembrane region" description="Helical" evidence="14">
    <location>
        <begin position="322"/>
        <end position="343"/>
    </location>
</feature>
<dbReference type="InterPro" id="IPR013767">
    <property type="entry name" value="PAS_fold"/>
</dbReference>
<dbReference type="Pfam" id="PF00989">
    <property type="entry name" value="PAS"/>
    <property type="match status" value="1"/>
</dbReference>
<feature type="domain" description="Histidine kinase" evidence="15">
    <location>
        <begin position="1042"/>
        <end position="1263"/>
    </location>
</feature>
<dbReference type="InterPro" id="IPR003594">
    <property type="entry name" value="HATPase_dom"/>
</dbReference>
<dbReference type="SMART" id="SM00448">
    <property type="entry name" value="REC"/>
    <property type="match status" value="2"/>
</dbReference>
<keyword evidence="7" id="KW-0547">Nucleotide-binding</keyword>
<dbReference type="InterPro" id="IPR000700">
    <property type="entry name" value="PAS-assoc_C"/>
</dbReference>
<feature type="domain" description="PAC" evidence="18">
    <location>
        <begin position="698"/>
        <end position="752"/>
    </location>
</feature>
<dbReference type="SMART" id="SM00387">
    <property type="entry name" value="HATPase_c"/>
    <property type="match status" value="1"/>
</dbReference>
<keyword evidence="8" id="KW-0067">ATP-binding</keyword>
<dbReference type="Gene3D" id="3.30.450.20">
    <property type="entry name" value="PAS domain"/>
    <property type="match status" value="5"/>
</dbReference>
<keyword evidence="5 13" id="KW-0597">Phosphoprotein</keyword>
<dbReference type="InterPro" id="IPR000014">
    <property type="entry name" value="PAS"/>
</dbReference>
<keyword evidence="10" id="KW-0902">Two-component regulatory system</keyword>
<dbReference type="InterPro" id="IPR042240">
    <property type="entry name" value="CHASE_sf"/>
</dbReference>
<evidence type="ECO:0000256" key="3">
    <source>
        <dbReference type="ARBA" id="ARBA00012438"/>
    </source>
</evidence>
<dbReference type="SUPFAM" id="SSF47226">
    <property type="entry name" value="Histidine-containing phosphotransfer domain, HPT domain"/>
    <property type="match status" value="1"/>
</dbReference>
<feature type="domain" description="CHASE" evidence="19">
    <location>
        <begin position="91"/>
        <end position="240"/>
    </location>
</feature>
<dbReference type="SMART" id="SM00091">
    <property type="entry name" value="PAS"/>
    <property type="match status" value="5"/>
</dbReference>
<feature type="domain" description="PAS" evidence="17">
    <location>
        <begin position="356"/>
        <end position="427"/>
    </location>
</feature>
<dbReference type="PROSITE" id="PS50894">
    <property type="entry name" value="HPT"/>
    <property type="match status" value="1"/>
</dbReference>
<dbReference type="Gene3D" id="1.10.287.130">
    <property type="match status" value="1"/>
</dbReference>
<feature type="domain" description="PAC" evidence="18">
    <location>
        <begin position="430"/>
        <end position="482"/>
    </location>
</feature>
<evidence type="ECO:0000259" key="20">
    <source>
        <dbReference type="PROSITE" id="PS50894"/>
    </source>
</evidence>
<evidence type="ECO:0000256" key="14">
    <source>
        <dbReference type="SAM" id="Phobius"/>
    </source>
</evidence>
<dbReference type="Pfam" id="PF13426">
    <property type="entry name" value="PAS_9"/>
    <property type="match status" value="2"/>
</dbReference>
<evidence type="ECO:0000313" key="21">
    <source>
        <dbReference type="EMBL" id="QJT37750.1"/>
    </source>
</evidence>
<evidence type="ECO:0000256" key="11">
    <source>
        <dbReference type="ARBA" id="ARBA00023136"/>
    </source>
</evidence>
<evidence type="ECO:0000256" key="8">
    <source>
        <dbReference type="ARBA" id="ARBA00022840"/>
    </source>
</evidence>
<dbReference type="Pfam" id="PF00512">
    <property type="entry name" value="HisKA"/>
    <property type="match status" value="1"/>
</dbReference>
<dbReference type="InterPro" id="IPR036097">
    <property type="entry name" value="HisK_dim/P_sf"/>
</dbReference>
<dbReference type="Pfam" id="PF01627">
    <property type="entry name" value="Hpt"/>
    <property type="match status" value="1"/>
</dbReference>
<reference evidence="21 22" key="1">
    <citation type="submission" date="2019-03" db="EMBL/GenBank/DDBJ databases">
        <title>Novel transposon Tn6433 accelerates the dissemination of tet(E) in Aeromonas from aerobic biofilm under oxytetracycline stress.</title>
        <authorList>
            <person name="Shi Y."/>
            <person name="Tian Z."/>
            <person name="Zhang Y."/>
            <person name="Zhang H."/>
            <person name="Yang M."/>
        </authorList>
    </citation>
    <scope>NUCLEOTIDE SEQUENCE [LARGE SCALE GENOMIC DNA]</scope>
    <source>
        <strain evidence="21 22">R50-22</strain>
    </source>
</reference>
<name>A0ABX6NQU3_AERME</name>
<dbReference type="InterPro" id="IPR001610">
    <property type="entry name" value="PAC"/>
</dbReference>
<evidence type="ECO:0000259" key="15">
    <source>
        <dbReference type="PROSITE" id="PS50109"/>
    </source>
</evidence>
<dbReference type="PROSITE" id="PS50110">
    <property type="entry name" value="RESPONSE_REGULATORY"/>
    <property type="match status" value="2"/>
</dbReference>
<dbReference type="Pfam" id="PF08447">
    <property type="entry name" value="PAS_3"/>
    <property type="match status" value="1"/>
</dbReference>
<comment type="catalytic activity">
    <reaction evidence="1">
        <text>ATP + protein L-histidine = ADP + protein N-phospho-L-histidine.</text>
        <dbReference type="EC" id="2.7.13.3"/>
    </reaction>
</comment>
<feature type="modified residue" description="4-aspartylphosphate" evidence="13">
    <location>
        <position position="1478"/>
    </location>
</feature>
<evidence type="ECO:0000256" key="5">
    <source>
        <dbReference type="ARBA" id="ARBA00022553"/>
    </source>
</evidence>
<dbReference type="CDD" id="cd00082">
    <property type="entry name" value="HisKA"/>
    <property type="match status" value="1"/>
</dbReference>
<evidence type="ECO:0000256" key="6">
    <source>
        <dbReference type="ARBA" id="ARBA00022692"/>
    </source>
</evidence>
<dbReference type="SMART" id="SM01079">
    <property type="entry name" value="CHASE"/>
    <property type="match status" value="1"/>
</dbReference>
<dbReference type="InterPro" id="IPR003661">
    <property type="entry name" value="HisK_dim/P_dom"/>
</dbReference>
<dbReference type="Gene3D" id="2.10.70.100">
    <property type="match status" value="1"/>
</dbReference>
<dbReference type="Gene3D" id="1.20.120.160">
    <property type="entry name" value="HPT domain"/>
    <property type="match status" value="1"/>
</dbReference>
<dbReference type="InterPro" id="IPR005467">
    <property type="entry name" value="His_kinase_dom"/>
</dbReference>
<keyword evidence="22" id="KW-1185">Reference proteome</keyword>
<dbReference type="EC" id="2.7.13.3" evidence="3"/>
<keyword evidence="9 14" id="KW-1133">Transmembrane helix</keyword>
<dbReference type="InterPro" id="IPR036890">
    <property type="entry name" value="HATPase_C_sf"/>
</dbReference>
<dbReference type="InterPro" id="IPR036641">
    <property type="entry name" value="HPT_dom_sf"/>
</dbReference>
<dbReference type="SMART" id="SM00086">
    <property type="entry name" value="PAC"/>
    <property type="match status" value="5"/>
</dbReference>
<evidence type="ECO:0000256" key="1">
    <source>
        <dbReference type="ARBA" id="ARBA00000085"/>
    </source>
</evidence>
<dbReference type="Pfam" id="PF00072">
    <property type="entry name" value="Response_reg"/>
    <property type="match status" value="2"/>
</dbReference>
<proteinExistence type="predicted"/>
<dbReference type="PRINTS" id="PR00344">
    <property type="entry name" value="BCTRLSENSOR"/>
</dbReference>
<dbReference type="SUPFAM" id="SSF47384">
    <property type="entry name" value="Homodimeric domain of signal transducing histidine kinase"/>
    <property type="match status" value="1"/>
</dbReference>
<feature type="modified residue" description="4-aspartylphosphate" evidence="13">
    <location>
        <position position="1335"/>
    </location>
</feature>
<evidence type="ECO:0000259" key="18">
    <source>
        <dbReference type="PROSITE" id="PS50113"/>
    </source>
</evidence>
<feature type="domain" description="PAS" evidence="17">
    <location>
        <begin position="644"/>
        <end position="683"/>
    </location>
</feature>
<dbReference type="Proteomes" id="UP000502657">
    <property type="component" value="Chromosome"/>
</dbReference>
<dbReference type="Pfam" id="PF02518">
    <property type="entry name" value="HATPase_c"/>
    <property type="match status" value="1"/>
</dbReference>
<dbReference type="PANTHER" id="PTHR45339">
    <property type="entry name" value="HYBRID SIGNAL TRANSDUCTION HISTIDINE KINASE J"/>
    <property type="match status" value="1"/>
</dbReference>
<comment type="subcellular location">
    <subcellularLocation>
        <location evidence="2">Cell membrane</location>
        <topology evidence="2">Multi-pass membrane protein</topology>
    </subcellularLocation>
</comment>
<dbReference type="InterPro" id="IPR013655">
    <property type="entry name" value="PAS_fold_3"/>
</dbReference>
<dbReference type="InterPro" id="IPR004358">
    <property type="entry name" value="Sig_transdc_His_kin-like_C"/>
</dbReference>